<evidence type="ECO:0000256" key="11">
    <source>
        <dbReference type="SAM" id="SignalP"/>
    </source>
</evidence>
<dbReference type="Proteomes" id="UP000806378">
    <property type="component" value="Unassembled WGS sequence"/>
</dbReference>
<dbReference type="CDD" id="cd20653">
    <property type="entry name" value="CYP81"/>
    <property type="match status" value="1"/>
</dbReference>
<comment type="similarity">
    <text evidence="2 10">Belongs to the cytochrome P450 family.</text>
</comment>
<evidence type="ECO:0000256" key="4">
    <source>
        <dbReference type="ARBA" id="ARBA00022723"/>
    </source>
</evidence>
<dbReference type="Gene3D" id="1.10.630.10">
    <property type="entry name" value="Cytochrome P450"/>
    <property type="match status" value="1"/>
</dbReference>
<dbReference type="InterPro" id="IPR050651">
    <property type="entry name" value="Plant_Cytochrome_P450_Monoox"/>
</dbReference>
<reference evidence="12" key="1">
    <citation type="submission" date="2020-05" db="EMBL/GenBank/DDBJ databases">
        <title>WGS assembly of Corymbia citriodora subspecies variegata.</title>
        <authorList>
            <person name="Barry K."/>
            <person name="Hundley H."/>
            <person name="Shu S."/>
            <person name="Jenkins J."/>
            <person name="Grimwood J."/>
            <person name="Baten A."/>
        </authorList>
    </citation>
    <scope>NUCLEOTIDE SEQUENCE</scope>
    <source>
        <strain evidence="12">CV2-018</strain>
    </source>
</reference>
<dbReference type="PANTHER" id="PTHR47947">
    <property type="entry name" value="CYTOCHROME P450 82C3-RELATED"/>
    <property type="match status" value="1"/>
</dbReference>
<dbReference type="GO" id="GO:0016020">
    <property type="term" value="C:membrane"/>
    <property type="evidence" value="ECO:0007669"/>
    <property type="project" value="UniProtKB-SubCell"/>
</dbReference>
<dbReference type="GO" id="GO:0016705">
    <property type="term" value="F:oxidoreductase activity, acting on paired donors, with incorporation or reduction of molecular oxygen"/>
    <property type="evidence" value="ECO:0007669"/>
    <property type="project" value="InterPro"/>
</dbReference>
<organism evidence="12 13">
    <name type="scientific">Corymbia citriodora subsp. variegata</name>
    <dbReference type="NCBI Taxonomy" id="360336"/>
    <lineage>
        <taxon>Eukaryota</taxon>
        <taxon>Viridiplantae</taxon>
        <taxon>Streptophyta</taxon>
        <taxon>Embryophyta</taxon>
        <taxon>Tracheophyta</taxon>
        <taxon>Spermatophyta</taxon>
        <taxon>Magnoliopsida</taxon>
        <taxon>eudicotyledons</taxon>
        <taxon>Gunneridae</taxon>
        <taxon>Pentapetalae</taxon>
        <taxon>rosids</taxon>
        <taxon>malvids</taxon>
        <taxon>Myrtales</taxon>
        <taxon>Myrtaceae</taxon>
        <taxon>Myrtoideae</taxon>
        <taxon>Eucalypteae</taxon>
        <taxon>Corymbia</taxon>
    </lineage>
</organism>
<dbReference type="OrthoDB" id="1055148at2759"/>
<evidence type="ECO:0000256" key="8">
    <source>
        <dbReference type="ARBA" id="ARBA00023136"/>
    </source>
</evidence>
<evidence type="ECO:0000256" key="7">
    <source>
        <dbReference type="ARBA" id="ARBA00023033"/>
    </source>
</evidence>
<dbReference type="PRINTS" id="PR00385">
    <property type="entry name" value="P450"/>
</dbReference>
<keyword evidence="5 10" id="KW-0560">Oxidoreductase</keyword>
<dbReference type="PRINTS" id="PR00463">
    <property type="entry name" value="EP450I"/>
</dbReference>
<dbReference type="EMBL" id="MU089775">
    <property type="protein sequence ID" value="KAF7849469.1"/>
    <property type="molecule type" value="Genomic_DNA"/>
</dbReference>
<keyword evidence="4 9" id="KW-0479">Metal-binding</keyword>
<dbReference type="InterPro" id="IPR036396">
    <property type="entry name" value="Cyt_P450_sf"/>
</dbReference>
<feature type="chain" id="PRO_5035827748" description="Cytochrome P450" evidence="11">
    <location>
        <begin position="24"/>
        <end position="511"/>
    </location>
</feature>
<keyword evidence="13" id="KW-1185">Reference proteome</keyword>
<comment type="caution">
    <text evidence="12">The sequence shown here is derived from an EMBL/GenBank/DDBJ whole genome shotgun (WGS) entry which is preliminary data.</text>
</comment>
<dbReference type="AlphaFoldDB" id="A0A8T0CTL7"/>
<evidence type="ECO:0000313" key="12">
    <source>
        <dbReference type="EMBL" id="KAF7849469.1"/>
    </source>
</evidence>
<evidence type="ECO:0000256" key="6">
    <source>
        <dbReference type="ARBA" id="ARBA00023004"/>
    </source>
</evidence>
<dbReference type="GO" id="GO:0020037">
    <property type="term" value="F:heme binding"/>
    <property type="evidence" value="ECO:0007669"/>
    <property type="project" value="InterPro"/>
</dbReference>
<feature type="binding site" description="axial binding residue" evidence="9">
    <location>
        <position position="448"/>
    </location>
    <ligand>
        <name>heme</name>
        <dbReference type="ChEBI" id="CHEBI:30413"/>
    </ligand>
    <ligandPart>
        <name>Fe</name>
        <dbReference type="ChEBI" id="CHEBI:18248"/>
    </ligandPart>
</feature>
<evidence type="ECO:0000256" key="10">
    <source>
        <dbReference type="RuleBase" id="RU000461"/>
    </source>
</evidence>
<comment type="cofactor">
    <cofactor evidence="9">
        <name>heme</name>
        <dbReference type="ChEBI" id="CHEBI:30413"/>
    </cofactor>
</comment>
<sequence>MELSSSSFFPLALLLLITLKLSSQWLNRPKSLPPSPFAIPIIGHLHLLKFPLHHTLHALSQIYGPVLSLRFGSRRVVVVSSAEAAEECFTTNDVVLANRPALLMNKHLSYNSTTVLASPYGDHWRNLRRICTLEIFSSTRLNSFLPIQKDEINRLLLKLHKTSSRDLAPDEGFTKVELKSMFSELTFNIIVRMVAGKRYYGDDVSNVKEAASFREIMKEIVRYGGASNPGDFLGVLRWVFRGFEKRVLGLSKRTDEFLQKLIEEHRESDKNGGYGGLESKNTMVDHLLSLQESQPEYYTDQIIKGLMLVIILAGTDTSAVTLEWAMSELLNHPHALKKAAQELDIVIGEQQLIDEADTSKLPYLQNIISETLRLHPAAPLLVPHMSSEDCSIGGYNVPRHTTVLVNAWTIHRDPKLWDDPMSFRPERFENGEVGPYKLLPFGRGRRACPGVGLAHRVLSLALGSLVQCFEWKRVSQESVDMAEGRGATMPKVVPLEAICKPRTIMVKIIDQ</sequence>
<dbReference type="InterPro" id="IPR017972">
    <property type="entry name" value="Cyt_P450_CS"/>
</dbReference>
<dbReference type="GO" id="GO:0005506">
    <property type="term" value="F:iron ion binding"/>
    <property type="evidence" value="ECO:0007669"/>
    <property type="project" value="InterPro"/>
</dbReference>
<dbReference type="PROSITE" id="PS00086">
    <property type="entry name" value="CYTOCHROME_P450"/>
    <property type="match status" value="1"/>
</dbReference>
<keyword evidence="3 9" id="KW-0349">Heme</keyword>
<proteinExistence type="inferred from homology"/>
<evidence type="ECO:0000256" key="9">
    <source>
        <dbReference type="PIRSR" id="PIRSR602401-1"/>
    </source>
</evidence>
<evidence type="ECO:0008006" key="14">
    <source>
        <dbReference type="Google" id="ProtNLM"/>
    </source>
</evidence>
<keyword evidence="11" id="KW-0732">Signal</keyword>
<gene>
    <name evidence="12" type="ORF">BT93_L0763</name>
</gene>
<evidence type="ECO:0000313" key="13">
    <source>
        <dbReference type="Proteomes" id="UP000806378"/>
    </source>
</evidence>
<dbReference type="InterPro" id="IPR001128">
    <property type="entry name" value="Cyt_P450"/>
</dbReference>
<keyword evidence="8" id="KW-0472">Membrane</keyword>
<dbReference type="FunFam" id="1.10.630.10:FF:000023">
    <property type="entry name" value="Cytochrome P450 family protein"/>
    <property type="match status" value="1"/>
</dbReference>
<dbReference type="Pfam" id="PF00067">
    <property type="entry name" value="p450"/>
    <property type="match status" value="1"/>
</dbReference>
<dbReference type="GO" id="GO:0004497">
    <property type="term" value="F:monooxygenase activity"/>
    <property type="evidence" value="ECO:0007669"/>
    <property type="project" value="UniProtKB-KW"/>
</dbReference>
<name>A0A8T0CTL7_CORYI</name>
<protein>
    <recommendedName>
        <fullName evidence="14">Cytochrome P450</fullName>
    </recommendedName>
</protein>
<keyword evidence="6 9" id="KW-0408">Iron</keyword>
<feature type="signal peptide" evidence="11">
    <location>
        <begin position="1"/>
        <end position="23"/>
    </location>
</feature>
<dbReference type="InterPro" id="IPR002401">
    <property type="entry name" value="Cyt_P450_E_grp-I"/>
</dbReference>
<evidence type="ECO:0000256" key="2">
    <source>
        <dbReference type="ARBA" id="ARBA00010617"/>
    </source>
</evidence>
<evidence type="ECO:0000256" key="5">
    <source>
        <dbReference type="ARBA" id="ARBA00023002"/>
    </source>
</evidence>
<dbReference type="SUPFAM" id="SSF48264">
    <property type="entry name" value="Cytochrome P450"/>
    <property type="match status" value="1"/>
</dbReference>
<dbReference type="Gramene" id="rna-gnl|WGS:JABURB|Cocit.L0763.1">
    <property type="protein sequence ID" value="cds-KAF7849469.1"/>
    <property type="gene ID" value="gene-BT93_L0763"/>
</dbReference>
<dbReference type="PANTHER" id="PTHR47947:SF24">
    <property type="entry name" value="ISOFLAVONE 2'-HYDROXYLASE-LIKE"/>
    <property type="match status" value="1"/>
</dbReference>
<evidence type="ECO:0000256" key="1">
    <source>
        <dbReference type="ARBA" id="ARBA00004370"/>
    </source>
</evidence>
<accession>A0A8T0CTL7</accession>
<comment type="subcellular location">
    <subcellularLocation>
        <location evidence="1">Membrane</location>
    </subcellularLocation>
</comment>
<evidence type="ECO:0000256" key="3">
    <source>
        <dbReference type="ARBA" id="ARBA00022617"/>
    </source>
</evidence>
<keyword evidence="7 10" id="KW-0503">Monooxygenase</keyword>